<feature type="chain" id="PRO_5040147476" evidence="1">
    <location>
        <begin position="20"/>
        <end position="444"/>
    </location>
</feature>
<feature type="signal peptide" evidence="1">
    <location>
        <begin position="1"/>
        <end position="19"/>
    </location>
</feature>
<proteinExistence type="predicted"/>
<dbReference type="Proteomes" id="UP001056384">
    <property type="component" value="Chromosome 1"/>
</dbReference>
<reference evidence="2" key="1">
    <citation type="submission" date="2022-06" db="EMBL/GenBank/DDBJ databases">
        <title>Complete genome sequences of two strains of the flax pathogen Septoria linicola.</title>
        <authorList>
            <person name="Lapalu N."/>
            <person name="Simon A."/>
            <person name="Demenou B."/>
            <person name="Paumier D."/>
            <person name="Guillot M.-P."/>
            <person name="Gout L."/>
            <person name="Valade R."/>
        </authorList>
    </citation>
    <scope>NUCLEOTIDE SEQUENCE</scope>
    <source>
        <strain evidence="2">SE15195</strain>
    </source>
</reference>
<evidence type="ECO:0000256" key="1">
    <source>
        <dbReference type="SAM" id="SignalP"/>
    </source>
</evidence>
<accession>A0A9Q9EEN4</accession>
<dbReference type="AlphaFoldDB" id="A0A9Q9EEN4"/>
<protein>
    <submittedName>
        <fullName evidence="2">Uncharacterized protein</fullName>
    </submittedName>
</protein>
<name>A0A9Q9EEN4_9PEZI</name>
<evidence type="ECO:0000313" key="2">
    <source>
        <dbReference type="EMBL" id="USW46682.1"/>
    </source>
</evidence>
<keyword evidence="3" id="KW-1185">Reference proteome</keyword>
<dbReference type="EMBL" id="CP099418">
    <property type="protein sequence ID" value="USW46682.1"/>
    <property type="molecule type" value="Genomic_DNA"/>
</dbReference>
<keyword evidence="1" id="KW-0732">Signal</keyword>
<evidence type="ECO:0000313" key="3">
    <source>
        <dbReference type="Proteomes" id="UP001056384"/>
    </source>
</evidence>
<gene>
    <name evidence="2" type="ORF">Slin15195_G000010</name>
</gene>
<organism evidence="2 3">
    <name type="scientific">Septoria linicola</name>
    <dbReference type="NCBI Taxonomy" id="215465"/>
    <lineage>
        <taxon>Eukaryota</taxon>
        <taxon>Fungi</taxon>
        <taxon>Dikarya</taxon>
        <taxon>Ascomycota</taxon>
        <taxon>Pezizomycotina</taxon>
        <taxon>Dothideomycetes</taxon>
        <taxon>Dothideomycetidae</taxon>
        <taxon>Mycosphaerellales</taxon>
        <taxon>Mycosphaerellaceae</taxon>
        <taxon>Septoria</taxon>
    </lineage>
</organism>
<sequence length="444" mass="47736">MRLQILLALPVVLARHAWDHRCRYDQCAQQAQQEKLGACPSLFHAKTTSVKTVHTTSIKTVYQTDTTVLVAPITSMRTNTITQTATSTSTTITSITQTIPSTTSLTIDSTEIDSITEFETVTLQLTETDTATNVLTLTTTVLGPAQKRDDSKQSMPTLINPHFALMPLNAAVANVIAARGVKCPERCPNMASFSSACSCLGFKAQQPAASCSTTTITSIATSTIKSTRTIQSDSVAYVTTTLTFSSTVVNTETITSSFTTQTPVTQFDTSFTTATTVIEETATATEINTEFVTISQTATVTNTCTPTGYRLQIASPAAQAGIWLSADYRINLATTDVSSATIFTIVTSDSNKLQIPNGQQSDYDFNYNPSPIWFDNVSTINAQVAAGTWSYITCAVDTSVPAPYPFSCQARDKNIIQVQGSLVYLYQSVASGKTQVEVVAYPTC</sequence>